<evidence type="ECO:0000313" key="1">
    <source>
        <dbReference type="EMBL" id="ETS31419.1"/>
    </source>
</evidence>
<dbReference type="Proteomes" id="UP000018957">
    <property type="component" value="Unassembled WGS sequence"/>
</dbReference>
<dbReference type="PATRIC" id="fig|1004151.3.peg.2156"/>
<organism evidence="1 2">
    <name type="scientific">Photorhabdus khanii NC19</name>
    <dbReference type="NCBI Taxonomy" id="1004151"/>
    <lineage>
        <taxon>Bacteria</taxon>
        <taxon>Pseudomonadati</taxon>
        <taxon>Pseudomonadota</taxon>
        <taxon>Gammaproteobacteria</taxon>
        <taxon>Enterobacterales</taxon>
        <taxon>Morganellaceae</taxon>
        <taxon>Photorhabdus</taxon>
    </lineage>
</organism>
<proteinExistence type="predicted"/>
<keyword evidence="2" id="KW-1185">Reference proteome</keyword>
<dbReference type="AlphaFoldDB" id="W3V8Q2"/>
<gene>
    <name evidence="1" type="ORF">PTE_02104</name>
</gene>
<dbReference type="EMBL" id="AYSJ01000011">
    <property type="protein sequence ID" value="ETS31419.1"/>
    <property type="molecule type" value="Genomic_DNA"/>
</dbReference>
<comment type="caution">
    <text evidence="1">The sequence shown here is derived from an EMBL/GenBank/DDBJ whole genome shotgun (WGS) entry which is preliminary data.</text>
</comment>
<reference evidence="1 2" key="1">
    <citation type="submission" date="2013-11" db="EMBL/GenBank/DDBJ databases">
        <title>Elucidation of the Photorhabdus temperata genome and generation of transposon mutant library to identify motility mutants.</title>
        <authorList>
            <person name="Hurst S.G.IV."/>
            <person name="Micheals B."/>
            <person name="Abebe-Akele F."/>
            <person name="Rowedder H."/>
            <person name="Bullock H."/>
            <person name="Jackobeck R."/>
            <person name="Janicki E."/>
            <person name="Tisa L.S."/>
        </authorList>
    </citation>
    <scope>NUCLEOTIDE SEQUENCE [LARGE SCALE GENOMIC DNA]</scope>
    <source>
        <strain evidence="1 2">NC19</strain>
    </source>
</reference>
<name>W3V8Q2_9GAMM</name>
<evidence type="ECO:0000313" key="2">
    <source>
        <dbReference type="Proteomes" id="UP000018957"/>
    </source>
</evidence>
<accession>W3V8Q2</accession>
<protein>
    <submittedName>
        <fullName evidence="1">Uncharacterized protein</fullName>
    </submittedName>
</protein>
<sequence>MELAATNPLAQFFFLKRVQFEDLVPHNHLARKKVDADIDSEYICECYRGVRS</sequence>